<keyword evidence="3" id="KW-0804">Transcription</keyword>
<sequence length="219" mass="24743">MFLLTDKEEEYLHKIGSEINYPKGQIIFSSGQKTNEICYITSGFVKIYRTTADGRQVSVALRYPGDFIGLAEVLNNSSVREYSAEAMDNVRLLIIWQDSFKKMLADMPDFSSKLMELMSDRLREAQNTIYDFIMNPTHGRLALVLLEMAERSGSPGEDGLIKVSLRVTQEELACIIGASRQTVSSLLNLLKEDGSLKYEGREIVAVESKKLKSWIQNTK</sequence>
<dbReference type="GO" id="GO:0003700">
    <property type="term" value="F:DNA-binding transcription factor activity"/>
    <property type="evidence" value="ECO:0007669"/>
    <property type="project" value="TreeGrafter"/>
</dbReference>
<dbReference type="Pfam" id="PF00027">
    <property type="entry name" value="cNMP_binding"/>
    <property type="match status" value="1"/>
</dbReference>
<protein>
    <recommendedName>
        <fullName evidence="8">Crp/Fnr family transcriptional regulator</fullName>
    </recommendedName>
</protein>
<dbReference type="Gene3D" id="2.60.120.10">
    <property type="entry name" value="Jelly Rolls"/>
    <property type="match status" value="1"/>
</dbReference>
<dbReference type="EMBL" id="MLBF01000058">
    <property type="protein sequence ID" value="OLN27378.1"/>
    <property type="molecule type" value="Genomic_DNA"/>
</dbReference>
<dbReference type="SMART" id="SM00419">
    <property type="entry name" value="HTH_CRP"/>
    <property type="match status" value="1"/>
</dbReference>
<dbReference type="InterPro" id="IPR050397">
    <property type="entry name" value="Env_Response_Regulators"/>
</dbReference>
<organism evidence="6 7">
    <name type="scientific">Desulfosporosinus metallidurans</name>
    <dbReference type="NCBI Taxonomy" id="1888891"/>
    <lineage>
        <taxon>Bacteria</taxon>
        <taxon>Bacillati</taxon>
        <taxon>Bacillota</taxon>
        <taxon>Clostridia</taxon>
        <taxon>Eubacteriales</taxon>
        <taxon>Desulfitobacteriaceae</taxon>
        <taxon>Desulfosporosinus</taxon>
    </lineage>
</organism>
<proteinExistence type="predicted"/>
<reference evidence="6 7" key="1">
    <citation type="submission" date="2016-09" db="EMBL/GenBank/DDBJ databases">
        <title>Complete genome of Desulfosporosinus sp. OL.</title>
        <authorList>
            <person name="Mardanov A."/>
            <person name="Beletsky A."/>
            <person name="Panova A."/>
            <person name="Karnachuk O."/>
            <person name="Ravin N."/>
        </authorList>
    </citation>
    <scope>NUCLEOTIDE SEQUENCE [LARGE SCALE GENOMIC DNA]</scope>
    <source>
        <strain evidence="6 7">OL</strain>
    </source>
</reference>
<dbReference type="CDD" id="cd00038">
    <property type="entry name" value="CAP_ED"/>
    <property type="match status" value="1"/>
</dbReference>
<dbReference type="Gene3D" id="1.10.10.10">
    <property type="entry name" value="Winged helix-like DNA-binding domain superfamily/Winged helix DNA-binding domain"/>
    <property type="match status" value="1"/>
</dbReference>
<keyword evidence="7" id="KW-1185">Reference proteome</keyword>
<evidence type="ECO:0000256" key="3">
    <source>
        <dbReference type="ARBA" id="ARBA00023163"/>
    </source>
</evidence>
<dbReference type="InterPro" id="IPR036388">
    <property type="entry name" value="WH-like_DNA-bd_sf"/>
</dbReference>
<dbReference type="InterPro" id="IPR018490">
    <property type="entry name" value="cNMP-bd_dom_sf"/>
</dbReference>
<dbReference type="Pfam" id="PF13545">
    <property type="entry name" value="HTH_Crp_2"/>
    <property type="match status" value="1"/>
</dbReference>
<keyword evidence="1" id="KW-0805">Transcription regulation</keyword>
<evidence type="ECO:0000259" key="4">
    <source>
        <dbReference type="PROSITE" id="PS50042"/>
    </source>
</evidence>
<dbReference type="STRING" id="1888891.DSOL_4560"/>
<evidence type="ECO:0000256" key="1">
    <source>
        <dbReference type="ARBA" id="ARBA00023015"/>
    </source>
</evidence>
<evidence type="ECO:0000259" key="5">
    <source>
        <dbReference type="PROSITE" id="PS51063"/>
    </source>
</evidence>
<feature type="domain" description="HTH crp-type" evidence="5">
    <location>
        <begin position="135"/>
        <end position="210"/>
    </location>
</feature>
<dbReference type="SMART" id="SM00100">
    <property type="entry name" value="cNMP"/>
    <property type="match status" value="1"/>
</dbReference>
<dbReference type="GO" id="GO:0005829">
    <property type="term" value="C:cytosol"/>
    <property type="evidence" value="ECO:0007669"/>
    <property type="project" value="TreeGrafter"/>
</dbReference>
<dbReference type="SUPFAM" id="SSF51206">
    <property type="entry name" value="cAMP-binding domain-like"/>
    <property type="match status" value="1"/>
</dbReference>
<gene>
    <name evidence="6" type="ORF">DSOL_4560</name>
</gene>
<accession>A0A1Q8QJE1</accession>
<evidence type="ECO:0000313" key="6">
    <source>
        <dbReference type="EMBL" id="OLN27378.1"/>
    </source>
</evidence>
<dbReference type="PROSITE" id="PS51063">
    <property type="entry name" value="HTH_CRP_2"/>
    <property type="match status" value="1"/>
</dbReference>
<name>A0A1Q8QJE1_9FIRM</name>
<evidence type="ECO:0000313" key="7">
    <source>
        <dbReference type="Proteomes" id="UP000186102"/>
    </source>
</evidence>
<dbReference type="InterPro" id="IPR036390">
    <property type="entry name" value="WH_DNA-bd_sf"/>
</dbReference>
<dbReference type="GO" id="GO:0003677">
    <property type="term" value="F:DNA binding"/>
    <property type="evidence" value="ECO:0007669"/>
    <property type="project" value="UniProtKB-KW"/>
</dbReference>
<dbReference type="OrthoDB" id="9812325at2"/>
<keyword evidence="2" id="KW-0238">DNA-binding</keyword>
<dbReference type="PANTHER" id="PTHR24567:SF74">
    <property type="entry name" value="HTH-TYPE TRANSCRIPTIONAL REGULATOR ARCR"/>
    <property type="match status" value="1"/>
</dbReference>
<evidence type="ECO:0008006" key="8">
    <source>
        <dbReference type="Google" id="ProtNLM"/>
    </source>
</evidence>
<dbReference type="PANTHER" id="PTHR24567">
    <property type="entry name" value="CRP FAMILY TRANSCRIPTIONAL REGULATORY PROTEIN"/>
    <property type="match status" value="1"/>
</dbReference>
<comment type="caution">
    <text evidence="6">The sequence shown here is derived from an EMBL/GenBank/DDBJ whole genome shotgun (WGS) entry which is preliminary data.</text>
</comment>
<dbReference type="InterPro" id="IPR012318">
    <property type="entry name" value="HTH_CRP"/>
</dbReference>
<dbReference type="RefSeq" id="WP_075366890.1">
    <property type="nucleotide sequence ID" value="NZ_MLBF01000058.1"/>
</dbReference>
<dbReference type="AlphaFoldDB" id="A0A1Q8QJE1"/>
<dbReference type="Proteomes" id="UP000186102">
    <property type="component" value="Unassembled WGS sequence"/>
</dbReference>
<dbReference type="InterPro" id="IPR000595">
    <property type="entry name" value="cNMP-bd_dom"/>
</dbReference>
<evidence type="ECO:0000256" key="2">
    <source>
        <dbReference type="ARBA" id="ARBA00023125"/>
    </source>
</evidence>
<dbReference type="PROSITE" id="PS50042">
    <property type="entry name" value="CNMP_BINDING_3"/>
    <property type="match status" value="1"/>
</dbReference>
<feature type="domain" description="Cyclic nucleotide-binding" evidence="4">
    <location>
        <begin position="21"/>
        <end position="121"/>
    </location>
</feature>
<dbReference type="SUPFAM" id="SSF46785">
    <property type="entry name" value="Winged helix' DNA-binding domain"/>
    <property type="match status" value="1"/>
</dbReference>
<dbReference type="InterPro" id="IPR014710">
    <property type="entry name" value="RmlC-like_jellyroll"/>
</dbReference>